<dbReference type="Proteomes" id="UP001165653">
    <property type="component" value="Unassembled WGS sequence"/>
</dbReference>
<dbReference type="Pfam" id="PF07963">
    <property type="entry name" value="N_methyl"/>
    <property type="match status" value="1"/>
</dbReference>
<sequence length="209" mass="22334">MKPPLRFPSHAAPGFSLIELLVVMVIIGALTMAGLSVMGNTAANAQRTGTDQVVAAIEQARTTAITRRKPILLAVAEPQSGDVDEHCRFGLFEVDALPEEGSEVEAIQIQRWSVLPTGVVFLGDKIRDFDNLLEQEKVQLSWKDGQNSASVHVLAFNPRGGLAWPSGSDPVALKVGNGNYRGGKAMPVTGGGASSLRIGRVVARPWRLD</sequence>
<name>A0ABT3GA71_9BACT</name>
<evidence type="ECO:0000256" key="6">
    <source>
        <dbReference type="ARBA" id="ARBA00022692"/>
    </source>
</evidence>
<dbReference type="InterPro" id="IPR022346">
    <property type="entry name" value="T2SS_GspH"/>
</dbReference>
<comment type="similarity">
    <text evidence="9">Belongs to the GSP H family.</text>
</comment>
<organism evidence="13 14">
    <name type="scientific">Luteolibacter rhizosphaerae</name>
    <dbReference type="NCBI Taxonomy" id="2989719"/>
    <lineage>
        <taxon>Bacteria</taxon>
        <taxon>Pseudomonadati</taxon>
        <taxon>Verrucomicrobiota</taxon>
        <taxon>Verrucomicrobiia</taxon>
        <taxon>Verrucomicrobiales</taxon>
        <taxon>Verrucomicrobiaceae</taxon>
        <taxon>Luteolibacter</taxon>
    </lineage>
</organism>
<evidence type="ECO:0000256" key="9">
    <source>
        <dbReference type="ARBA" id="ARBA00025772"/>
    </source>
</evidence>
<evidence type="ECO:0000256" key="4">
    <source>
        <dbReference type="ARBA" id="ARBA00022481"/>
    </source>
</evidence>
<evidence type="ECO:0000256" key="2">
    <source>
        <dbReference type="ARBA" id="ARBA00021549"/>
    </source>
</evidence>
<accession>A0ABT3GA71</accession>
<feature type="transmembrane region" description="Helical" evidence="11">
    <location>
        <begin position="20"/>
        <end position="38"/>
    </location>
</feature>
<keyword evidence="6 11" id="KW-0812">Transmembrane</keyword>
<evidence type="ECO:0000256" key="10">
    <source>
        <dbReference type="ARBA" id="ARBA00030775"/>
    </source>
</evidence>
<dbReference type="SUPFAM" id="SSF54523">
    <property type="entry name" value="Pili subunits"/>
    <property type="match status" value="1"/>
</dbReference>
<evidence type="ECO:0000256" key="5">
    <source>
        <dbReference type="ARBA" id="ARBA00022519"/>
    </source>
</evidence>
<feature type="domain" description="General secretion pathway GspH" evidence="12">
    <location>
        <begin position="50"/>
        <end position="176"/>
    </location>
</feature>
<evidence type="ECO:0000259" key="12">
    <source>
        <dbReference type="Pfam" id="PF12019"/>
    </source>
</evidence>
<evidence type="ECO:0000313" key="14">
    <source>
        <dbReference type="Proteomes" id="UP001165653"/>
    </source>
</evidence>
<keyword evidence="14" id="KW-1185">Reference proteome</keyword>
<evidence type="ECO:0000256" key="3">
    <source>
        <dbReference type="ARBA" id="ARBA00022475"/>
    </source>
</evidence>
<keyword evidence="5" id="KW-0997">Cell inner membrane</keyword>
<dbReference type="Pfam" id="PF12019">
    <property type="entry name" value="GspH"/>
    <property type="match status" value="1"/>
</dbReference>
<dbReference type="RefSeq" id="WP_264516324.1">
    <property type="nucleotide sequence ID" value="NZ_JAPDDR010000018.1"/>
</dbReference>
<evidence type="ECO:0000256" key="7">
    <source>
        <dbReference type="ARBA" id="ARBA00022989"/>
    </source>
</evidence>
<evidence type="ECO:0000256" key="8">
    <source>
        <dbReference type="ARBA" id="ARBA00023136"/>
    </source>
</evidence>
<keyword evidence="8 11" id="KW-0472">Membrane</keyword>
<comment type="subcellular location">
    <subcellularLocation>
        <location evidence="1">Cell inner membrane</location>
        <topology evidence="1">Single-pass membrane protein</topology>
    </subcellularLocation>
</comment>
<dbReference type="NCBIfam" id="TIGR02532">
    <property type="entry name" value="IV_pilin_GFxxxE"/>
    <property type="match status" value="1"/>
</dbReference>
<dbReference type="InterPro" id="IPR012902">
    <property type="entry name" value="N_methyl_site"/>
</dbReference>
<proteinExistence type="inferred from homology"/>
<dbReference type="EMBL" id="JAPDDR010000018">
    <property type="protein sequence ID" value="MCW1916735.1"/>
    <property type="molecule type" value="Genomic_DNA"/>
</dbReference>
<dbReference type="InterPro" id="IPR045584">
    <property type="entry name" value="Pilin-like"/>
</dbReference>
<protein>
    <recommendedName>
        <fullName evidence="2">Type II secretion system protein H</fullName>
    </recommendedName>
    <alternativeName>
        <fullName evidence="10">General secretion pathway protein H</fullName>
    </alternativeName>
</protein>
<keyword evidence="4" id="KW-0488">Methylation</keyword>
<evidence type="ECO:0000313" key="13">
    <source>
        <dbReference type="EMBL" id="MCW1916735.1"/>
    </source>
</evidence>
<comment type="caution">
    <text evidence="13">The sequence shown here is derived from an EMBL/GenBank/DDBJ whole genome shotgun (WGS) entry which is preliminary data.</text>
</comment>
<keyword evidence="7 11" id="KW-1133">Transmembrane helix</keyword>
<reference evidence="13" key="1">
    <citation type="submission" date="2022-10" db="EMBL/GenBank/DDBJ databases">
        <title>Luteolibacter sp. GHJ8, whole genome shotgun sequencing project.</title>
        <authorList>
            <person name="Zhao G."/>
            <person name="Shen L."/>
        </authorList>
    </citation>
    <scope>NUCLEOTIDE SEQUENCE</scope>
    <source>
        <strain evidence="13">GHJ8</strain>
    </source>
</reference>
<evidence type="ECO:0000256" key="1">
    <source>
        <dbReference type="ARBA" id="ARBA00004377"/>
    </source>
</evidence>
<evidence type="ECO:0000256" key="11">
    <source>
        <dbReference type="SAM" id="Phobius"/>
    </source>
</evidence>
<gene>
    <name evidence="13" type="ORF">OJ996_24320</name>
</gene>
<keyword evidence="3" id="KW-1003">Cell membrane</keyword>
<dbReference type="Gene3D" id="3.30.700.10">
    <property type="entry name" value="Glycoprotein, Type 4 Pilin"/>
    <property type="match status" value="1"/>
</dbReference>